<dbReference type="Gene3D" id="1.20.5.110">
    <property type="match status" value="1"/>
</dbReference>
<name>A0A8S2M4X0_9BILA</name>
<dbReference type="EMBL" id="CAJOBA010026830">
    <property type="protein sequence ID" value="CAF3937964.1"/>
    <property type="molecule type" value="Genomic_DNA"/>
</dbReference>
<comment type="caution">
    <text evidence="3">The sequence shown here is derived from an EMBL/GenBank/DDBJ whole genome shotgun (WGS) entry which is preliminary data.</text>
</comment>
<feature type="transmembrane region" description="Helical" evidence="1">
    <location>
        <begin position="20"/>
        <end position="41"/>
    </location>
</feature>
<proteinExistence type="predicted"/>
<dbReference type="Proteomes" id="UP000682733">
    <property type="component" value="Unassembled WGS sequence"/>
</dbReference>
<reference evidence="3" key="1">
    <citation type="submission" date="2021-02" db="EMBL/GenBank/DDBJ databases">
        <authorList>
            <person name="Nowell W R."/>
        </authorList>
    </citation>
    <scope>NUCLEOTIDE SEQUENCE</scope>
</reference>
<organism evidence="3 4">
    <name type="scientific">Didymodactylos carnosus</name>
    <dbReference type="NCBI Taxonomy" id="1234261"/>
    <lineage>
        <taxon>Eukaryota</taxon>
        <taxon>Metazoa</taxon>
        <taxon>Spiralia</taxon>
        <taxon>Gnathifera</taxon>
        <taxon>Rotifera</taxon>
        <taxon>Eurotatoria</taxon>
        <taxon>Bdelloidea</taxon>
        <taxon>Philodinida</taxon>
        <taxon>Philodinidae</taxon>
        <taxon>Didymodactylos</taxon>
    </lineage>
</organism>
<gene>
    <name evidence="2" type="ORF">OVA965_LOCUS21165</name>
    <name evidence="3" type="ORF">TMI583_LOCUS21743</name>
</gene>
<evidence type="ECO:0000313" key="4">
    <source>
        <dbReference type="Proteomes" id="UP000682733"/>
    </source>
</evidence>
<dbReference type="AlphaFoldDB" id="A0A8S2M4X0"/>
<protein>
    <submittedName>
        <fullName evidence="3">Uncharacterized protein</fullName>
    </submittedName>
</protein>
<dbReference type="Proteomes" id="UP000677228">
    <property type="component" value="Unassembled WGS sequence"/>
</dbReference>
<evidence type="ECO:0000256" key="1">
    <source>
        <dbReference type="SAM" id="Phobius"/>
    </source>
</evidence>
<accession>A0A8S2M4X0</accession>
<dbReference type="EMBL" id="CAJNOK010011509">
    <property type="protein sequence ID" value="CAF1141840.1"/>
    <property type="molecule type" value="Genomic_DNA"/>
</dbReference>
<keyword evidence="1" id="KW-0812">Transmembrane</keyword>
<sequence>AFIYQNTTKEVKRKYWRKNIKLWMIFGIIIGICFLIFISVITSRKSKRRKLAAAAAQMRTISPTLILVDTTNSTVNSTSTTISSLILNILTSESTGGM</sequence>
<feature type="non-terminal residue" evidence="3">
    <location>
        <position position="1"/>
    </location>
</feature>
<keyword evidence="1" id="KW-0472">Membrane</keyword>
<evidence type="ECO:0000313" key="2">
    <source>
        <dbReference type="EMBL" id="CAF1141840.1"/>
    </source>
</evidence>
<evidence type="ECO:0000313" key="3">
    <source>
        <dbReference type="EMBL" id="CAF3937964.1"/>
    </source>
</evidence>
<keyword evidence="1" id="KW-1133">Transmembrane helix</keyword>